<dbReference type="Gene3D" id="1.10.287.950">
    <property type="entry name" value="Methyl-accepting chemotaxis protein"/>
    <property type="match status" value="1"/>
</dbReference>
<dbReference type="Pfam" id="PF00672">
    <property type="entry name" value="HAMP"/>
    <property type="match status" value="1"/>
</dbReference>
<feature type="chain" id="PRO_5038880543" evidence="12">
    <location>
        <begin position="24"/>
        <end position="658"/>
    </location>
</feature>
<evidence type="ECO:0000256" key="12">
    <source>
        <dbReference type="SAM" id="SignalP"/>
    </source>
</evidence>
<feature type="coiled-coil region" evidence="10">
    <location>
        <begin position="555"/>
        <end position="582"/>
    </location>
</feature>
<sequence>MTLKKRLVLMFSVVTLVSTGIVAGVADNVIQKQTTKKIEAELNLETQQLVGEIDGWMYGKAQVVESVAALMTDGVGAEFSAEYLNQMLHTKNNEGIVSDAYIGTTDGVMIDGALWEPDAGYDPRKRLWYEMAQNADGVVFTDAYLDAVTDKMAISIATAIKSDTGTMHGVFAMDILIDTIVEKVSSKNFGETGYAFMLDPNGVFIAHKDASLLQTNINNLNGLEKVAEQMLTRESGIERYTYNDEDKILVFRQLPSTKWIIGVTVEEKEAYSELSKSRISFLIIIVLVCLAVLLVGFMAAGKIAKPIKMLTLDARKASEGDLRIEIKPSGATEIQELGKAFQVMVTNINKLVTDISEAAGFVSKSSGEINEMAVNTKRISDEISKTSNDLAIGAQNQAESVSEEAEMVNHMSHAIGIITDSSKESHEMVTQVNDSVQNGVKALERQVYLMQQNHTSTEKVGHAITLLEEKSGEIQKIVAVIAEIAGQTNLLSLNAAIEAARAGEHGKGFAVVAEEVRNLAEQSSASSTDIENLLSDIQEKTLQSVAEVNAVQKIVAQQEESLKETKQIYQEIQEAVQKIVERTIQITEETIQLQKQAENVSSSITDVAAITQESAAATEEVASATMEQSMSVEHISNEVENLVREAGQLMTTISSFKV</sequence>
<feature type="signal peptide" evidence="12">
    <location>
        <begin position="1"/>
        <end position="23"/>
    </location>
</feature>
<evidence type="ECO:0000256" key="1">
    <source>
        <dbReference type="ARBA" id="ARBA00004651"/>
    </source>
</evidence>
<dbReference type="Gene3D" id="1.10.8.500">
    <property type="entry name" value="HAMP domain in histidine kinase"/>
    <property type="match status" value="1"/>
</dbReference>
<dbReference type="PANTHER" id="PTHR32089:SF112">
    <property type="entry name" value="LYSOZYME-LIKE PROTEIN-RELATED"/>
    <property type="match status" value="1"/>
</dbReference>
<dbReference type="SUPFAM" id="SSF58104">
    <property type="entry name" value="Methyl-accepting chemotaxis protein (MCP) signaling domain"/>
    <property type="match status" value="1"/>
</dbReference>
<evidence type="ECO:0000256" key="8">
    <source>
        <dbReference type="ARBA" id="ARBA00029447"/>
    </source>
</evidence>
<feature type="domain" description="Methyl-accepting transducer" evidence="13">
    <location>
        <begin position="372"/>
        <end position="608"/>
    </location>
</feature>
<evidence type="ECO:0000259" key="14">
    <source>
        <dbReference type="PROSITE" id="PS50885"/>
    </source>
</evidence>
<dbReference type="OrthoDB" id="9814363at2"/>
<dbReference type="Proteomes" id="UP000199659">
    <property type="component" value="Unassembled WGS sequence"/>
</dbReference>
<evidence type="ECO:0000256" key="4">
    <source>
        <dbReference type="ARBA" id="ARBA00022692"/>
    </source>
</evidence>
<evidence type="ECO:0000256" key="3">
    <source>
        <dbReference type="ARBA" id="ARBA00022500"/>
    </source>
</evidence>
<proteinExistence type="inferred from homology"/>
<evidence type="ECO:0000256" key="9">
    <source>
        <dbReference type="PROSITE-ProRule" id="PRU00284"/>
    </source>
</evidence>
<dbReference type="RefSeq" id="WP_092563403.1">
    <property type="nucleotide sequence ID" value="NZ_FOYZ01000017.1"/>
</dbReference>
<dbReference type="InterPro" id="IPR004089">
    <property type="entry name" value="MCPsignal_dom"/>
</dbReference>
<dbReference type="InterPro" id="IPR033479">
    <property type="entry name" value="dCache_1"/>
</dbReference>
<dbReference type="InterPro" id="IPR029151">
    <property type="entry name" value="Sensor-like_sf"/>
</dbReference>
<comment type="similarity">
    <text evidence="8">Belongs to the methyl-accepting chemotaxis (MCP) protein family.</text>
</comment>
<dbReference type="PROSITE" id="PS50885">
    <property type="entry name" value="HAMP"/>
    <property type="match status" value="1"/>
</dbReference>
<dbReference type="CDD" id="cd12912">
    <property type="entry name" value="PDC2_MCP_like"/>
    <property type="match status" value="1"/>
</dbReference>
<keyword evidence="6 11" id="KW-0472">Membrane</keyword>
<dbReference type="Gene3D" id="3.30.450.20">
    <property type="entry name" value="PAS domain"/>
    <property type="match status" value="2"/>
</dbReference>
<dbReference type="SMART" id="SM00283">
    <property type="entry name" value="MA"/>
    <property type="match status" value="1"/>
</dbReference>
<evidence type="ECO:0000256" key="5">
    <source>
        <dbReference type="ARBA" id="ARBA00022989"/>
    </source>
</evidence>
<gene>
    <name evidence="15" type="ORF">SAMN05661086_03347</name>
</gene>
<dbReference type="GO" id="GO:0007165">
    <property type="term" value="P:signal transduction"/>
    <property type="evidence" value="ECO:0007669"/>
    <property type="project" value="UniProtKB-KW"/>
</dbReference>
<keyword evidence="12" id="KW-0732">Signal</keyword>
<dbReference type="GO" id="GO:0006935">
    <property type="term" value="P:chemotaxis"/>
    <property type="evidence" value="ECO:0007669"/>
    <property type="project" value="UniProtKB-KW"/>
</dbReference>
<dbReference type="SMART" id="SM00304">
    <property type="entry name" value="HAMP"/>
    <property type="match status" value="1"/>
</dbReference>
<feature type="domain" description="HAMP" evidence="14">
    <location>
        <begin position="301"/>
        <end position="353"/>
    </location>
</feature>
<keyword evidence="7 9" id="KW-0807">Transducer</keyword>
<evidence type="ECO:0000256" key="7">
    <source>
        <dbReference type="ARBA" id="ARBA00023224"/>
    </source>
</evidence>
<dbReference type="AlphaFoldDB" id="A0A1I6LK49"/>
<dbReference type="PROSITE" id="PS50111">
    <property type="entry name" value="CHEMOTAXIS_TRANSDUC_2"/>
    <property type="match status" value="1"/>
</dbReference>
<dbReference type="InterPro" id="IPR003660">
    <property type="entry name" value="HAMP_dom"/>
</dbReference>
<dbReference type="PANTHER" id="PTHR32089">
    <property type="entry name" value="METHYL-ACCEPTING CHEMOTAXIS PROTEIN MCPB"/>
    <property type="match status" value="1"/>
</dbReference>
<keyword evidence="3" id="KW-0145">Chemotaxis</keyword>
<keyword evidence="4 11" id="KW-0812">Transmembrane</keyword>
<evidence type="ECO:0000256" key="6">
    <source>
        <dbReference type="ARBA" id="ARBA00023136"/>
    </source>
</evidence>
<dbReference type="STRING" id="37658.SAMN05661086_03347"/>
<dbReference type="SUPFAM" id="SSF103190">
    <property type="entry name" value="Sensory domain-like"/>
    <property type="match status" value="1"/>
</dbReference>
<protein>
    <submittedName>
        <fullName evidence="15">Methyl-accepting chemotaxis protein</fullName>
    </submittedName>
</protein>
<keyword evidence="5 11" id="KW-1133">Transmembrane helix</keyword>
<evidence type="ECO:0000313" key="15">
    <source>
        <dbReference type="EMBL" id="SFS03839.1"/>
    </source>
</evidence>
<evidence type="ECO:0000259" key="13">
    <source>
        <dbReference type="PROSITE" id="PS50111"/>
    </source>
</evidence>
<name>A0A1I6LK49_9FIRM</name>
<dbReference type="Pfam" id="PF00015">
    <property type="entry name" value="MCPsignal"/>
    <property type="match status" value="1"/>
</dbReference>
<evidence type="ECO:0000313" key="16">
    <source>
        <dbReference type="Proteomes" id="UP000199659"/>
    </source>
</evidence>
<organism evidence="15 16">
    <name type="scientific">Anaeromicropila populeti</name>
    <dbReference type="NCBI Taxonomy" id="37658"/>
    <lineage>
        <taxon>Bacteria</taxon>
        <taxon>Bacillati</taxon>
        <taxon>Bacillota</taxon>
        <taxon>Clostridia</taxon>
        <taxon>Lachnospirales</taxon>
        <taxon>Lachnospiraceae</taxon>
        <taxon>Anaeromicropila</taxon>
    </lineage>
</organism>
<evidence type="ECO:0000256" key="2">
    <source>
        <dbReference type="ARBA" id="ARBA00022475"/>
    </source>
</evidence>
<evidence type="ECO:0000256" key="10">
    <source>
        <dbReference type="SAM" id="Coils"/>
    </source>
</evidence>
<dbReference type="CDD" id="cd18773">
    <property type="entry name" value="PDC1_HK_sensor"/>
    <property type="match status" value="1"/>
</dbReference>
<feature type="transmembrane region" description="Helical" evidence="11">
    <location>
        <begin position="279"/>
        <end position="300"/>
    </location>
</feature>
<dbReference type="GO" id="GO:0005886">
    <property type="term" value="C:plasma membrane"/>
    <property type="evidence" value="ECO:0007669"/>
    <property type="project" value="UniProtKB-SubCell"/>
</dbReference>
<keyword evidence="10" id="KW-0175">Coiled coil</keyword>
<keyword evidence="16" id="KW-1185">Reference proteome</keyword>
<evidence type="ECO:0000256" key="11">
    <source>
        <dbReference type="SAM" id="Phobius"/>
    </source>
</evidence>
<keyword evidence="2" id="KW-1003">Cell membrane</keyword>
<dbReference type="CDD" id="cd06225">
    <property type="entry name" value="HAMP"/>
    <property type="match status" value="1"/>
</dbReference>
<reference evidence="15 16" key="1">
    <citation type="submission" date="2016-10" db="EMBL/GenBank/DDBJ databases">
        <authorList>
            <person name="de Groot N.N."/>
        </authorList>
    </citation>
    <scope>NUCLEOTIDE SEQUENCE [LARGE SCALE GENOMIC DNA]</scope>
    <source>
        <strain evidence="15 16">743A</strain>
    </source>
</reference>
<dbReference type="EMBL" id="FOYZ01000017">
    <property type="protein sequence ID" value="SFS03839.1"/>
    <property type="molecule type" value="Genomic_DNA"/>
</dbReference>
<accession>A0A1I6LK49</accession>
<dbReference type="Pfam" id="PF02743">
    <property type="entry name" value="dCache_1"/>
    <property type="match status" value="1"/>
</dbReference>
<comment type="subcellular location">
    <subcellularLocation>
        <location evidence="1">Cell membrane</location>
        <topology evidence="1">Multi-pass membrane protein</topology>
    </subcellularLocation>
</comment>